<dbReference type="eggNOG" id="COG5635">
    <property type="taxonomic scope" value="Bacteria"/>
</dbReference>
<dbReference type="PATRIC" id="fig|272123.3.peg.95"/>
<accession>K9Z975</accession>
<dbReference type="RefSeq" id="WP_015212357.1">
    <property type="nucleotide sequence ID" value="NC_019771.1"/>
</dbReference>
<evidence type="ECO:0000256" key="4">
    <source>
        <dbReference type="ARBA" id="ARBA00023239"/>
    </source>
</evidence>
<dbReference type="PROSITE" id="PS50837">
    <property type="entry name" value="NACHT"/>
    <property type="match status" value="1"/>
</dbReference>
<dbReference type="Pfam" id="PF05729">
    <property type="entry name" value="NACHT"/>
    <property type="match status" value="1"/>
</dbReference>
<dbReference type="InterPro" id="IPR004155">
    <property type="entry name" value="PBS_lyase_HEAT"/>
</dbReference>
<dbReference type="Gene3D" id="3.40.50.300">
    <property type="entry name" value="P-loop containing nucleotide triphosphate hydrolases"/>
    <property type="match status" value="1"/>
</dbReference>
<dbReference type="PANTHER" id="PTHR12697:SF5">
    <property type="entry name" value="DEOXYHYPUSINE HYDROXYLASE"/>
    <property type="match status" value="1"/>
</dbReference>
<name>K9Z975_ANACC</name>
<dbReference type="eggNOG" id="COG1413">
    <property type="taxonomic scope" value="Bacteria"/>
</dbReference>
<dbReference type="InterPro" id="IPR007111">
    <property type="entry name" value="NACHT_NTPase"/>
</dbReference>
<dbReference type="InterPro" id="IPR011989">
    <property type="entry name" value="ARM-like"/>
</dbReference>
<reference evidence="7" key="1">
    <citation type="journal article" date="2013" name="Proc. Natl. Acad. Sci. U.S.A.">
        <title>Improving the coverage of the cyanobacterial phylum using diversity-driven genome sequencing.</title>
        <authorList>
            <person name="Shih P.M."/>
            <person name="Wu D."/>
            <person name="Latifi A."/>
            <person name="Axen S.D."/>
            <person name="Fewer D.P."/>
            <person name="Talla E."/>
            <person name="Calteau A."/>
            <person name="Cai F."/>
            <person name="Tandeau de Marsac N."/>
            <person name="Rippka R."/>
            <person name="Herdman M."/>
            <person name="Sivonen K."/>
            <person name="Coursin T."/>
            <person name="Laurent T."/>
            <person name="Goodwin L."/>
            <person name="Nolan M."/>
            <person name="Davenport K.W."/>
            <person name="Han C.S."/>
            <person name="Rubin E.M."/>
            <person name="Eisen J.A."/>
            <person name="Woyke T."/>
            <person name="Gugger M."/>
            <person name="Kerfeld C.A."/>
        </authorList>
    </citation>
    <scope>NUCLEOTIDE SEQUENCE [LARGE SCALE GENOMIC DNA]</scope>
    <source>
        <strain evidence="7">ATCC 27899 / PCC 7122</strain>
    </source>
</reference>
<organism evidence="6 7">
    <name type="scientific">Anabaena cylindrica (strain ATCC 27899 / PCC 7122)</name>
    <dbReference type="NCBI Taxonomy" id="272123"/>
    <lineage>
        <taxon>Bacteria</taxon>
        <taxon>Bacillati</taxon>
        <taxon>Cyanobacteriota</taxon>
        <taxon>Cyanophyceae</taxon>
        <taxon>Nostocales</taxon>
        <taxon>Nostocaceae</taxon>
        <taxon>Anabaena</taxon>
    </lineage>
</organism>
<dbReference type="SUPFAM" id="SSF48371">
    <property type="entry name" value="ARM repeat"/>
    <property type="match status" value="1"/>
</dbReference>
<dbReference type="Pfam" id="PF13646">
    <property type="entry name" value="HEAT_2"/>
    <property type="match status" value="3"/>
</dbReference>
<dbReference type="Pfam" id="PF22734">
    <property type="entry name" value="NNH2"/>
    <property type="match status" value="1"/>
</dbReference>
<dbReference type="KEGG" id="acy:Anacy_0090"/>
<evidence type="ECO:0000256" key="2">
    <source>
        <dbReference type="ARBA" id="ARBA00022549"/>
    </source>
</evidence>
<dbReference type="Proteomes" id="UP000010474">
    <property type="component" value="Chromosome"/>
</dbReference>
<evidence type="ECO:0000313" key="7">
    <source>
        <dbReference type="Proteomes" id="UP000010474"/>
    </source>
</evidence>
<dbReference type="HOGENOM" id="CLU_002747_0_0_3"/>
<proteinExistence type="inferred from homology"/>
<protein>
    <submittedName>
        <fullName evidence="6">Signal transduction protein with Nacht domain</fullName>
    </submittedName>
</protein>
<sequence>MLDWLLIWGVTQGVGVLVTPILQDLAKEGAKDFAKDFFKDSLKHVLLREKDPRQVAAGKAIKEFLQLVQQQLKIRCKLPENEIKPYIQEVKRFISDKSVKSILGKAFEIDCDSLDATTLKNTWNSLQLKPLPNNFNWDAIINQYLMNVQEILFDSKDLRDLLDSQNIEKIEKSTQEIAGIIPDFDLLGYQEAIKETYGNLKLESLDTTGYAYNELKLWRMFIAQNVREVHQVLPQIYELPKEHLNRLRESNQLEAEVAIQELERYKQSYFEQATRPVLDIINDKQNYKYVVILGDPGSGKSTLLQFLALNWAESPIDNVISQPIPLLIELRTYMRRREDNECHDFIEFFHKCSGSIYHLNQHKLHEQLLAGNALVMFDGLDEVFDPGKREDVITDIHRFTNKYPQVRVIVTSRVIGYKTQRLRDTEFHHFMLQDLDAEQIQDFINRWHELNFNNEADKLRKKERLQGAVANSKSIKELAGNPLLLTMMAILNRNQELPKDRPELYHQASRLLLHQWDVERALIEDIRLDPKTIDYKDKQAMLRQVAYSMQANQKGLTGNLITASDLETILTDYLKTIVDKPREAARVMINQLRTRNFILCFVGADYYAFVHRTFLEYFCAWEFVWQFEKERSISIEQLKTDVFAKHWQDESWNEVLRLIAGMLEPKFTGEIIDYIMTTNILHYVEEEQGINFFLEAGVDRRIINYLINKNEKEEQFINIFLAAELLGEVRNYHIIKSTAHKLLEMLKYLTQYDISYYYETYDKEAKFVDRVRSNAVTQIATLWQDDPNTLSWLKQSATVGNNSDMRIAAVQELIQKFKDDLDTVSILKQLATSDDDGNVRRAAMRKLAQDFQEDPDTLPILKKLAISDVNLNVRRAAMRELARNFKDNPETLLFLKQLITSDKSFLTRRTAVEELARNFKDDPETLLFLKQLITSDNGNVRCTVVQALAKHFKDDTSTLPILKKLANCDDDANVQGEVVDALAWNFKDDPDTLQIIKQLATSEDRNVRFQAAQTLANYFQDDPNTLPFLKEMATLDDDANVRSVVLARLVDNFKDDPDILPIFKQLATSDDHWNVRCAAAQGLADNFKEDPDTLTILKQFATSDDDETVRYTAIRGLAKYFKTNPDLFELFYKCAMNDTFERKEEWGKNPRLLALKIIIKPYPNHPQTLRLLHDRAENDPDEQVREFAKQELAKLN</sequence>
<keyword evidence="7" id="KW-1185">Reference proteome</keyword>
<dbReference type="AlphaFoldDB" id="K9Z975"/>
<keyword evidence="3" id="KW-0605">Phycobilisome</keyword>
<dbReference type="InterPro" id="IPR054569">
    <property type="entry name" value="NNH2"/>
</dbReference>
<dbReference type="PANTHER" id="PTHR12697">
    <property type="entry name" value="PBS LYASE HEAT-LIKE PROTEIN"/>
    <property type="match status" value="1"/>
</dbReference>
<keyword evidence="2" id="KW-0042">Antenna complex</keyword>
<dbReference type="InterPro" id="IPR027417">
    <property type="entry name" value="P-loop_NTPase"/>
</dbReference>
<dbReference type="OrthoDB" id="135105at2"/>
<dbReference type="Gene3D" id="1.25.10.10">
    <property type="entry name" value="Leucine-rich Repeat Variant"/>
    <property type="match status" value="3"/>
</dbReference>
<evidence type="ECO:0000259" key="5">
    <source>
        <dbReference type="PROSITE" id="PS50837"/>
    </source>
</evidence>
<dbReference type="EMBL" id="CP003659">
    <property type="protein sequence ID" value="AFZ55701.1"/>
    <property type="molecule type" value="Genomic_DNA"/>
</dbReference>
<evidence type="ECO:0000256" key="1">
    <source>
        <dbReference type="ARBA" id="ARBA00009299"/>
    </source>
</evidence>
<dbReference type="InterPro" id="IPR016024">
    <property type="entry name" value="ARM-type_fold"/>
</dbReference>
<evidence type="ECO:0000256" key="3">
    <source>
        <dbReference type="ARBA" id="ARBA00022738"/>
    </source>
</evidence>
<dbReference type="GO" id="GO:0030089">
    <property type="term" value="C:phycobilisome"/>
    <property type="evidence" value="ECO:0007669"/>
    <property type="project" value="UniProtKB-KW"/>
</dbReference>
<dbReference type="STRING" id="272123.Anacy_0090"/>
<dbReference type="GO" id="GO:0016491">
    <property type="term" value="F:oxidoreductase activity"/>
    <property type="evidence" value="ECO:0007669"/>
    <property type="project" value="TreeGrafter"/>
</dbReference>
<dbReference type="SUPFAM" id="SSF52540">
    <property type="entry name" value="P-loop containing nucleoside triphosphate hydrolases"/>
    <property type="match status" value="1"/>
</dbReference>
<comment type="similarity">
    <text evidence="1">Belongs to the CpcE/RpcE/PecE family.</text>
</comment>
<gene>
    <name evidence="6" type="ordered locus">Anacy_0090</name>
</gene>
<feature type="domain" description="NACHT" evidence="5">
    <location>
        <begin position="288"/>
        <end position="413"/>
    </location>
</feature>
<evidence type="ECO:0000313" key="6">
    <source>
        <dbReference type="EMBL" id="AFZ55701.1"/>
    </source>
</evidence>
<dbReference type="GO" id="GO:0016829">
    <property type="term" value="F:lyase activity"/>
    <property type="evidence" value="ECO:0007669"/>
    <property type="project" value="UniProtKB-KW"/>
</dbReference>
<keyword evidence="4" id="KW-0456">Lyase</keyword>
<dbReference type="SMART" id="SM00567">
    <property type="entry name" value="EZ_HEAT"/>
    <property type="match status" value="7"/>
</dbReference>